<dbReference type="EMBL" id="FOSP01000069">
    <property type="protein sequence ID" value="SFL36674.1"/>
    <property type="molecule type" value="Genomic_DNA"/>
</dbReference>
<reference evidence="2" key="1">
    <citation type="submission" date="2016-10" db="EMBL/GenBank/DDBJ databases">
        <authorList>
            <person name="Varghese N."/>
            <person name="Submissions S."/>
        </authorList>
    </citation>
    <scope>NUCLEOTIDE SEQUENCE [LARGE SCALE GENOMIC DNA]</scope>
    <source>
        <strain evidence="2">Nm69</strain>
    </source>
</reference>
<dbReference type="STRING" id="52441.SAMN05216302_10694"/>
<accession>A0A1I4H339</accession>
<organism evidence="1 2">
    <name type="scientific">Nitrosomonas aestuarii</name>
    <dbReference type="NCBI Taxonomy" id="52441"/>
    <lineage>
        <taxon>Bacteria</taxon>
        <taxon>Pseudomonadati</taxon>
        <taxon>Pseudomonadota</taxon>
        <taxon>Betaproteobacteria</taxon>
        <taxon>Nitrosomonadales</taxon>
        <taxon>Nitrosomonadaceae</taxon>
        <taxon>Nitrosomonas</taxon>
    </lineage>
</organism>
<sequence>MANNLSNRKLKVSYEGNLDKKQRRIVLLSLGASLNDTRICKNDG</sequence>
<dbReference type="Proteomes" id="UP000199533">
    <property type="component" value="Unassembled WGS sequence"/>
</dbReference>
<name>A0A1I4H339_9PROT</name>
<evidence type="ECO:0000313" key="1">
    <source>
        <dbReference type="EMBL" id="SFL36674.1"/>
    </source>
</evidence>
<dbReference type="AlphaFoldDB" id="A0A1I4H339"/>
<proteinExistence type="predicted"/>
<protein>
    <submittedName>
        <fullName evidence="1">Uncharacterized protein</fullName>
    </submittedName>
</protein>
<keyword evidence="2" id="KW-1185">Reference proteome</keyword>
<evidence type="ECO:0000313" key="2">
    <source>
        <dbReference type="Proteomes" id="UP000199533"/>
    </source>
</evidence>
<gene>
    <name evidence="1" type="ORF">SAMN05216302_10694</name>
</gene>